<sequence length="292" mass="32872">MYIFMTRKFTLFSVLKSEDLFHPPSYFFFLIMERVMECDYPASKKNKVVHPMDCEMKEEPTNAASMNQHSLWSQWQLLDSILPTGGFAHSYGLEAAMQSRMVNNPEELRSFVVQVLENTGSLLLPFVCCANKSPDAATWVKLDQLLEAMLTNEVSRKASMSQGSALLRVAASVFTEIQSLQDLRQTFLGSKIVSFHHAPIFGLICGLVGFDSETTQRAYMFVTMRDVISAATRLNLIGPLAASVLQHQVAEDAERMVQKWKDRGVEEATQTSPLLDALQGCHAYMFSRLFCT</sequence>
<proteinExistence type="inferred from homology"/>
<gene>
    <name evidence="7" type="ordered locus">Os02g0168000</name>
    <name evidence="7" type="ORF">OSNPB_020168000</name>
</gene>
<dbReference type="ExpressionAtlas" id="A0A0N7KER7">
    <property type="expression patterns" value="baseline and differential"/>
</dbReference>
<evidence type="ECO:0000256" key="5">
    <source>
        <dbReference type="ARBA" id="ARBA00066105"/>
    </source>
</evidence>
<accession>A0A0N7KER7</accession>
<dbReference type="OrthoDB" id="2550922at2759"/>
<evidence type="ECO:0000256" key="1">
    <source>
        <dbReference type="ARBA" id="ARBA00022988"/>
    </source>
</evidence>
<dbReference type="Gene3D" id="1.10.4190.10">
    <property type="entry name" value="Urease accessory protein UreF"/>
    <property type="match status" value="1"/>
</dbReference>
<name>A0A0N7KER7_ORYSJ</name>
<dbReference type="GO" id="GO:0051604">
    <property type="term" value="P:protein maturation"/>
    <property type="evidence" value="ECO:0007669"/>
    <property type="project" value="EnsemblPlants"/>
</dbReference>
<dbReference type="KEGG" id="dosa:Os02g0168000"/>
<keyword evidence="1" id="KW-0996">Nickel insertion</keyword>
<dbReference type="HAMAP" id="MF_01385">
    <property type="entry name" value="UreF"/>
    <property type="match status" value="1"/>
</dbReference>
<reference evidence="7 8" key="3">
    <citation type="journal article" date="2013" name="Rice">
        <title>Improvement of the Oryza sativa Nipponbare reference genome using next generation sequence and optical map data.</title>
        <authorList>
            <person name="Kawahara Y."/>
            <person name="de la Bastide M."/>
            <person name="Hamilton J.P."/>
            <person name="Kanamori H."/>
            <person name="McCombie W.R."/>
            <person name="Ouyang S."/>
            <person name="Schwartz D.C."/>
            <person name="Tanaka T."/>
            <person name="Wu J."/>
            <person name="Zhou S."/>
            <person name="Childs K.L."/>
            <person name="Davidson R.M."/>
            <person name="Lin H."/>
            <person name="Quesada-Ocampo L."/>
            <person name="Vaillancourt B."/>
            <person name="Sakai H."/>
            <person name="Lee S.S."/>
            <person name="Kim J."/>
            <person name="Numa H."/>
            <person name="Itoh T."/>
            <person name="Buell C.R."/>
            <person name="Matsumoto T."/>
        </authorList>
    </citation>
    <scope>NUCLEOTIDE SEQUENCE [LARGE SCALE GENOMIC DNA]</scope>
    <source>
        <strain evidence="8">cv. Nipponbare</strain>
    </source>
</reference>
<dbReference type="AlphaFoldDB" id="A0A0N7KER7"/>
<evidence type="ECO:0000313" key="7">
    <source>
        <dbReference type="EMBL" id="BAS77169.1"/>
    </source>
</evidence>
<evidence type="ECO:0000256" key="4">
    <source>
        <dbReference type="ARBA" id="ARBA00055653"/>
    </source>
</evidence>
<comment type="function">
    <text evidence="4">Required for the maturation and activation of urease via the functional incorporation of the urease nickel metallocenter.</text>
</comment>
<dbReference type="OMA" id="WVGRHEK"/>
<dbReference type="FunFam" id="1.10.4190.10:FF:000001">
    <property type="entry name" value="Urease accessory protein F"/>
    <property type="match status" value="1"/>
</dbReference>
<dbReference type="Pfam" id="PF01730">
    <property type="entry name" value="UreF"/>
    <property type="match status" value="1"/>
</dbReference>
<dbReference type="PANTHER" id="PTHR33620:SF1">
    <property type="entry name" value="UREASE ACCESSORY PROTEIN F"/>
    <property type="match status" value="1"/>
</dbReference>
<reference evidence="7 8" key="2">
    <citation type="journal article" date="2013" name="Plant Cell Physiol.">
        <title>Rice Annotation Project Database (RAP-DB): an integrative and interactive database for rice genomics.</title>
        <authorList>
            <person name="Sakai H."/>
            <person name="Lee S.S."/>
            <person name="Tanaka T."/>
            <person name="Numa H."/>
            <person name="Kim J."/>
            <person name="Kawahara Y."/>
            <person name="Wakimoto H."/>
            <person name="Yang C.C."/>
            <person name="Iwamoto M."/>
            <person name="Abe T."/>
            <person name="Yamada Y."/>
            <person name="Muto A."/>
            <person name="Inokuchi H."/>
            <person name="Ikemura T."/>
            <person name="Matsumoto T."/>
            <person name="Sasaki T."/>
            <person name="Itoh T."/>
        </authorList>
    </citation>
    <scope>NUCLEOTIDE SEQUENCE [LARGE SCALE GENOMIC DNA]</scope>
    <source>
        <strain evidence="8">cv. Nipponbare</strain>
    </source>
</reference>
<dbReference type="GO" id="GO:0043419">
    <property type="term" value="P:urea catabolic process"/>
    <property type="evidence" value="ECO:0007669"/>
    <property type="project" value="EnsemblPlants"/>
</dbReference>
<dbReference type="GO" id="GO:0018237">
    <property type="term" value="F:urease activator activity"/>
    <property type="evidence" value="ECO:0007669"/>
    <property type="project" value="EnsemblPlants"/>
</dbReference>
<reference evidence="8" key="1">
    <citation type="journal article" date="2005" name="Nature">
        <title>The map-based sequence of the rice genome.</title>
        <authorList>
            <consortium name="International rice genome sequencing project (IRGSP)"/>
            <person name="Matsumoto T."/>
            <person name="Wu J."/>
            <person name="Kanamori H."/>
            <person name="Katayose Y."/>
            <person name="Fujisawa M."/>
            <person name="Namiki N."/>
            <person name="Mizuno H."/>
            <person name="Yamamoto K."/>
            <person name="Antonio B.A."/>
            <person name="Baba T."/>
            <person name="Sakata K."/>
            <person name="Nagamura Y."/>
            <person name="Aoki H."/>
            <person name="Arikawa K."/>
            <person name="Arita K."/>
            <person name="Bito T."/>
            <person name="Chiden Y."/>
            <person name="Fujitsuka N."/>
            <person name="Fukunaka R."/>
            <person name="Hamada M."/>
            <person name="Harada C."/>
            <person name="Hayashi A."/>
            <person name="Hijishita S."/>
            <person name="Honda M."/>
            <person name="Hosokawa S."/>
            <person name="Ichikawa Y."/>
            <person name="Idonuma A."/>
            <person name="Iijima M."/>
            <person name="Ikeda M."/>
            <person name="Ikeno M."/>
            <person name="Ito K."/>
            <person name="Ito S."/>
            <person name="Ito T."/>
            <person name="Ito Y."/>
            <person name="Ito Y."/>
            <person name="Iwabuchi A."/>
            <person name="Kamiya K."/>
            <person name="Karasawa W."/>
            <person name="Kurita K."/>
            <person name="Katagiri S."/>
            <person name="Kikuta A."/>
            <person name="Kobayashi H."/>
            <person name="Kobayashi N."/>
            <person name="Machita K."/>
            <person name="Maehara T."/>
            <person name="Masukawa M."/>
            <person name="Mizubayashi T."/>
            <person name="Mukai Y."/>
            <person name="Nagasaki H."/>
            <person name="Nagata Y."/>
            <person name="Naito S."/>
            <person name="Nakashima M."/>
            <person name="Nakama Y."/>
            <person name="Nakamichi Y."/>
            <person name="Nakamura M."/>
            <person name="Meguro A."/>
            <person name="Negishi M."/>
            <person name="Ohta I."/>
            <person name="Ohta T."/>
            <person name="Okamoto M."/>
            <person name="Ono N."/>
            <person name="Saji S."/>
            <person name="Sakaguchi M."/>
            <person name="Sakai K."/>
            <person name="Shibata M."/>
            <person name="Shimokawa T."/>
            <person name="Song J."/>
            <person name="Takazaki Y."/>
            <person name="Terasawa K."/>
            <person name="Tsugane M."/>
            <person name="Tsuji K."/>
            <person name="Ueda S."/>
            <person name="Waki K."/>
            <person name="Yamagata H."/>
            <person name="Yamamoto M."/>
            <person name="Yamamoto S."/>
            <person name="Yamane H."/>
            <person name="Yoshiki S."/>
            <person name="Yoshihara R."/>
            <person name="Yukawa K."/>
            <person name="Zhong H."/>
            <person name="Yano M."/>
            <person name="Yuan Q."/>
            <person name="Ouyang S."/>
            <person name="Liu J."/>
            <person name="Jones K.M."/>
            <person name="Gansberger K."/>
            <person name="Moffat K."/>
            <person name="Hill J."/>
            <person name="Bera J."/>
            <person name="Fadrosh D."/>
            <person name="Jin S."/>
            <person name="Johri S."/>
            <person name="Kim M."/>
            <person name="Overton L."/>
            <person name="Reardon M."/>
            <person name="Tsitrin T."/>
            <person name="Vuong H."/>
            <person name="Weaver B."/>
            <person name="Ciecko A."/>
            <person name="Tallon L."/>
            <person name="Jackson J."/>
            <person name="Pai G."/>
            <person name="Aken S.V."/>
            <person name="Utterback T."/>
            <person name="Reidmuller S."/>
            <person name="Feldblyum T."/>
            <person name="Hsiao J."/>
            <person name="Zismann V."/>
            <person name="Iobst S."/>
            <person name="de Vazeille A.R."/>
            <person name="Buell C.R."/>
            <person name="Ying K."/>
            <person name="Li Y."/>
            <person name="Lu T."/>
            <person name="Huang Y."/>
            <person name="Zhao Q."/>
            <person name="Feng Q."/>
            <person name="Zhang L."/>
            <person name="Zhu J."/>
            <person name="Weng Q."/>
            <person name="Mu J."/>
            <person name="Lu Y."/>
            <person name="Fan D."/>
            <person name="Liu Y."/>
            <person name="Guan J."/>
            <person name="Zhang Y."/>
            <person name="Yu S."/>
            <person name="Liu X."/>
            <person name="Zhang Y."/>
            <person name="Hong G."/>
            <person name="Han B."/>
            <person name="Choisne N."/>
            <person name="Demange N."/>
            <person name="Orjeda G."/>
            <person name="Samain S."/>
            <person name="Cattolico L."/>
            <person name="Pelletier E."/>
            <person name="Couloux A."/>
            <person name="Segurens B."/>
            <person name="Wincker P."/>
            <person name="D'Hont A."/>
            <person name="Scarpelli C."/>
            <person name="Weissenbach J."/>
            <person name="Salanoubat M."/>
            <person name="Quetier F."/>
            <person name="Yu Y."/>
            <person name="Kim H.R."/>
            <person name="Rambo T."/>
            <person name="Currie J."/>
            <person name="Collura K."/>
            <person name="Luo M."/>
            <person name="Yang T."/>
            <person name="Ammiraju J.S.S."/>
            <person name="Engler F."/>
            <person name="Soderlund C."/>
            <person name="Wing R.A."/>
            <person name="Palmer L.E."/>
            <person name="de la Bastide M."/>
            <person name="Spiegel L."/>
            <person name="Nascimento L."/>
            <person name="Zutavern T."/>
            <person name="O'Shaughnessy A."/>
            <person name="Dike S."/>
            <person name="Dedhia N."/>
            <person name="Preston R."/>
            <person name="Balija V."/>
            <person name="McCombie W.R."/>
            <person name="Chow T."/>
            <person name="Chen H."/>
            <person name="Chung M."/>
            <person name="Chen C."/>
            <person name="Shaw J."/>
            <person name="Wu H."/>
            <person name="Hsiao K."/>
            <person name="Chao Y."/>
            <person name="Chu M."/>
            <person name="Cheng C."/>
            <person name="Hour A."/>
            <person name="Lee P."/>
            <person name="Lin S."/>
            <person name="Lin Y."/>
            <person name="Liou J."/>
            <person name="Liu S."/>
            <person name="Hsing Y."/>
            <person name="Raghuvanshi S."/>
            <person name="Mohanty A."/>
            <person name="Bharti A.K."/>
            <person name="Gaur A."/>
            <person name="Gupta V."/>
            <person name="Kumar D."/>
            <person name="Ravi V."/>
            <person name="Vij S."/>
            <person name="Kapur A."/>
            <person name="Khurana P."/>
            <person name="Khurana P."/>
            <person name="Khurana J.P."/>
            <person name="Tyagi A.K."/>
            <person name="Gaikwad K."/>
            <person name="Singh A."/>
            <person name="Dalal V."/>
            <person name="Srivastava S."/>
            <person name="Dixit A."/>
            <person name="Pal A.K."/>
            <person name="Ghazi I.A."/>
            <person name="Yadav M."/>
            <person name="Pandit A."/>
            <person name="Bhargava A."/>
            <person name="Sureshbabu K."/>
            <person name="Batra K."/>
            <person name="Sharma T.R."/>
            <person name="Mohapatra T."/>
            <person name="Singh N.K."/>
            <person name="Messing J."/>
            <person name="Nelson A.B."/>
            <person name="Fuks G."/>
            <person name="Kavchok S."/>
            <person name="Keizer G."/>
            <person name="Linton E."/>
            <person name="Llaca V."/>
            <person name="Song R."/>
            <person name="Tanyolac B."/>
            <person name="Young S."/>
            <person name="Ho-Il K."/>
            <person name="Hahn J.H."/>
            <person name="Sangsakoo G."/>
            <person name="Vanavichit A."/>
            <person name="de Mattos Luiz.A.T."/>
            <person name="Zimmer P.D."/>
            <person name="Malone G."/>
            <person name="Dellagostin O."/>
            <person name="de Oliveira A.C."/>
            <person name="Bevan M."/>
            <person name="Bancroft I."/>
            <person name="Minx P."/>
            <person name="Cordum H."/>
            <person name="Wilson R."/>
            <person name="Cheng Z."/>
            <person name="Jin W."/>
            <person name="Jiang J."/>
            <person name="Leong S.A."/>
            <person name="Iwama H."/>
            <person name="Gojobori T."/>
            <person name="Itoh T."/>
            <person name="Niimura Y."/>
            <person name="Fujii Y."/>
            <person name="Habara T."/>
            <person name="Sakai H."/>
            <person name="Sato Y."/>
            <person name="Wilson G."/>
            <person name="Kumar K."/>
            <person name="McCouch S."/>
            <person name="Juretic N."/>
            <person name="Hoen D."/>
            <person name="Wright S."/>
            <person name="Bruskiewich R."/>
            <person name="Bureau T."/>
            <person name="Miyao A."/>
            <person name="Hirochika H."/>
            <person name="Nishikawa T."/>
            <person name="Kadowaki K."/>
            <person name="Sugiura M."/>
            <person name="Burr B."/>
            <person name="Sasaki T."/>
        </authorList>
    </citation>
    <scope>NUCLEOTIDE SEQUENCE [LARGE SCALE GENOMIC DNA]</scope>
    <source>
        <strain evidence="8">cv. Nipponbare</strain>
    </source>
</reference>
<dbReference type="InterPro" id="IPR002639">
    <property type="entry name" value="UreF"/>
</dbReference>
<dbReference type="Proteomes" id="UP000059680">
    <property type="component" value="Chromosome 2"/>
</dbReference>
<dbReference type="EMBL" id="AP014958">
    <property type="protein sequence ID" value="BAS77169.1"/>
    <property type="molecule type" value="Genomic_DNA"/>
</dbReference>
<comment type="subunit">
    <text evidence="5">URED, UREF and UREG may form a complex that acts as a GTP-hydrolysis-dependent molecular chaperone, activating the urease apoprotein.</text>
</comment>
<evidence type="ECO:0000256" key="2">
    <source>
        <dbReference type="ARBA" id="ARBA00023186"/>
    </source>
</evidence>
<evidence type="ECO:0000256" key="3">
    <source>
        <dbReference type="ARBA" id="ARBA00046339"/>
    </source>
</evidence>
<dbReference type="Gramene" id="Os02t0168000-02">
    <property type="protein sequence ID" value="Os02t0168000-02"/>
    <property type="gene ID" value="Os02g0168000"/>
</dbReference>
<comment type="similarity">
    <text evidence="3">Belongs to the UreF family.</text>
</comment>
<protein>
    <recommendedName>
        <fullName evidence="6">Urease accessory protein F</fullName>
    </recommendedName>
</protein>
<organism evidence="7 8">
    <name type="scientific">Oryza sativa subsp. japonica</name>
    <name type="common">Rice</name>
    <dbReference type="NCBI Taxonomy" id="39947"/>
    <lineage>
        <taxon>Eukaryota</taxon>
        <taxon>Viridiplantae</taxon>
        <taxon>Streptophyta</taxon>
        <taxon>Embryophyta</taxon>
        <taxon>Tracheophyta</taxon>
        <taxon>Spermatophyta</taxon>
        <taxon>Magnoliopsida</taxon>
        <taxon>Liliopsida</taxon>
        <taxon>Poales</taxon>
        <taxon>Poaceae</taxon>
        <taxon>BOP clade</taxon>
        <taxon>Oryzoideae</taxon>
        <taxon>Oryzeae</taxon>
        <taxon>Oryzinae</taxon>
        <taxon>Oryza</taxon>
        <taxon>Oryza sativa</taxon>
    </lineage>
</organism>
<evidence type="ECO:0000256" key="6">
    <source>
        <dbReference type="ARBA" id="ARBA00073966"/>
    </source>
</evidence>
<keyword evidence="8" id="KW-1185">Reference proteome</keyword>
<keyword evidence="2" id="KW-0143">Chaperone</keyword>
<dbReference type="PANTHER" id="PTHR33620">
    <property type="entry name" value="UREASE ACCESSORY PROTEIN F"/>
    <property type="match status" value="1"/>
</dbReference>
<evidence type="ECO:0000313" key="8">
    <source>
        <dbReference type="Proteomes" id="UP000059680"/>
    </source>
</evidence>
<dbReference type="GO" id="GO:0150006">
    <property type="term" value="C:urease activator complex"/>
    <property type="evidence" value="ECO:0007669"/>
    <property type="project" value="EnsemblPlants"/>
</dbReference>
<dbReference type="InterPro" id="IPR038277">
    <property type="entry name" value="UreF_sf"/>
</dbReference>
<dbReference type="GO" id="GO:0016151">
    <property type="term" value="F:nickel cation binding"/>
    <property type="evidence" value="ECO:0007669"/>
    <property type="project" value="InterPro"/>
</dbReference>